<evidence type="ECO:0000256" key="1">
    <source>
        <dbReference type="ARBA" id="ARBA00004651"/>
    </source>
</evidence>
<keyword evidence="11" id="KW-1185">Reference proteome</keyword>
<keyword evidence="4" id="KW-1003">Cell membrane</keyword>
<reference evidence="10 11" key="1">
    <citation type="journal article" date="2023" name="Environ Microbiome">
        <title>A coral-associated actinobacterium mitigates coral bleaching under heat stress.</title>
        <authorList>
            <person name="Li J."/>
            <person name="Zou Y."/>
            <person name="Li Q."/>
            <person name="Zhang J."/>
            <person name="Bourne D.G."/>
            <person name="Lyu Y."/>
            <person name="Liu C."/>
            <person name="Zhang S."/>
        </authorList>
    </citation>
    <scope>NUCLEOTIDE SEQUENCE [LARGE SCALE GENOMIC DNA]</scope>
    <source>
        <strain evidence="10 11">SCSIO 13291</strain>
    </source>
</reference>
<evidence type="ECO:0000313" key="11">
    <source>
        <dbReference type="Proteomes" id="UP001434337"/>
    </source>
</evidence>
<feature type="transmembrane region" description="Helical" evidence="8">
    <location>
        <begin position="370"/>
        <end position="391"/>
    </location>
</feature>
<evidence type="ECO:0000256" key="7">
    <source>
        <dbReference type="ARBA" id="ARBA00023136"/>
    </source>
</evidence>
<name>A0ABZ3C7C3_9ACTN</name>
<evidence type="ECO:0000256" key="8">
    <source>
        <dbReference type="SAM" id="Phobius"/>
    </source>
</evidence>
<proteinExistence type="inferred from homology"/>
<feature type="transmembrane region" description="Helical" evidence="8">
    <location>
        <begin position="145"/>
        <end position="164"/>
    </location>
</feature>
<feature type="transmembrane region" description="Helical" evidence="8">
    <location>
        <begin position="64"/>
        <end position="85"/>
    </location>
</feature>
<dbReference type="InterPro" id="IPR036721">
    <property type="entry name" value="RCK_C_sf"/>
</dbReference>
<evidence type="ECO:0000256" key="6">
    <source>
        <dbReference type="ARBA" id="ARBA00022989"/>
    </source>
</evidence>
<dbReference type="PANTHER" id="PTHR30445">
    <property type="entry name" value="K(+)_H(+) ANTIPORTER SUBUNIT KHTT"/>
    <property type="match status" value="1"/>
</dbReference>
<dbReference type="SUPFAM" id="SSF116726">
    <property type="entry name" value="TrkA C-terminal domain-like"/>
    <property type="match status" value="2"/>
</dbReference>
<dbReference type="InterPro" id="IPR050144">
    <property type="entry name" value="AAE_transporter"/>
</dbReference>
<comment type="similarity">
    <text evidence="2">Belongs to the AAE transporter (TC 2.A.81) family.</text>
</comment>
<feature type="domain" description="RCK C-terminal" evidence="9">
    <location>
        <begin position="256"/>
        <end position="340"/>
    </location>
</feature>
<feature type="transmembrane region" description="Helical" evidence="8">
    <location>
        <begin position="345"/>
        <end position="364"/>
    </location>
</feature>
<comment type="subcellular location">
    <subcellularLocation>
        <location evidence="1">Cell membrane</location>
        <topology evidence="1">Multi-pass membrane protein</topology>
    </subcellularLocation>
</comment>
<dbReference type="Pfam" id="PF06826">
    <property type="entry name" value="Asp-Al_Ex"/>
    <property type="match status" value="2"/>
</dbReference>
<accession>A0ABZ3C7C3</accession>
<organism evidence="10 11">
    <name type="scientific">Propioniciclava soli</name>
    <dbReference type="NCBI Taxonomy" id="2775081"/>
    <lineage>
        <taxon>Bacteria</taxon>
        <taxon>Bacillati</taxon>
        <taxon>Actinomycetota</taxon>
        <taxon>Actinomycetes</taxon>
        <taxon>Propionibacteriales</taxon>
        <taxon>Propionibacteriaceae</taxon>
        <taxon>Propioniciclava</taxon>
    </lineage>
</organism>
<feature type="transmembrane region" description="Helical" evidence="8">
    <location>
        <begin position="13"/>
        <end position="30"/>
    </location>
</feature>
<evidence type="ECO:0000313" key="10">
    <source>
        <dbReference type="EMBL" id="WZW98678.1"/>
    </source>
</evidence>
<evidence type="ECO:0000256" key="2">
    <source>
        <dbReference type="ARBA" id="ARBA00009854"/>
    </source>
</evidence>
<feature type="transmembrane region" description="Helical" evidence="8">
    <location>
        <begin position="37"/>
        <end position="58"/>
    </location>
</feature>
<keyword evidence="6 8" id="KW-1133">Transmembrane helix</keyword>
<feature type="transmembrane region" description="Helical" evidence="8">
    <location>
        <begin position="92"/>
        <end position="112"/>
    </location>
</feature>
<feature type="transmembrane region" description="Helical" evidence="8">
    <location>
        <begin position="403"/>
        <end position="421"/>
    </location>
</feature>
<keyword evidence="3" id="KW-0813">Transport</keyword>
<evidence type="ECO:0000256" key="5">
    <source>
        <dbReference type="ARBA" id="ARBA00022692"/>
    </source>
</evidence>
<dbReference type="NCBIfam" id="TIGR01625">
    <property type="entry name" value="YidE_YbjL_dupl"/>
    <property type="match status" value="1"/>
</dbReference>
<dbReference type="EMBL" id="CP115965">
    <property type="protein sequence ID" value="WZW98678.1"/>
    <property type="molecule type" value="Genomic_DNA"/>
</dbReference>
<dbReference type="InterPro" id="IPR006037">
    <property type="entry name" value="RCK_C"/>
</dbReference>
<dbReference type="PROSITE" id="PS51202">
    <property type="entry name" value="RCK_C"/>
    <property type="match status" value="1"/>
</dbReference>
<dbReference type="PANTHER" id="PTHR30445:SF3">
    <property type="entry name" value="TRANSPORT PROTEIN YIDE-RELATED"/>
    <property type="match status" value="1"/>
</dbReference>
<evidence type="ECO:0000259" key="9">
    <source>
        <dbReference type="PROSITE" id="PS51202"/>
    </source>
</evidence>
<dbReference type="Proteomes" id="UP001434337">
    <property type="component" value="Chromosome"/>
</dbReference>
<keyword evidence="7 8" id="KW-0472">Membrane</keyword>
<keyword evidence="5 8" id="KW-0812">Transmembrane</keyword>
<feature type="transmembrane region" description="Helical" evidence="8">
    <location>
        <begin position="441"/>
        <end position="462"/>
    </location>
</feature>
<evidence type="ECO:0000256" key="4">
    <source>
        <dbReference type="ARBA" id="ARBA00022475"/>
    </source>
</evidence>
<dbReference type="Pfam" id="PF02080">
    <property type="entry name" value="TrkA_C"/>
    <property type="match status" value="1"/>
</dbReference>
<gene>
    <name evidence="10" type="ORF">PCC79_00275</name>
</gene>
<protein>
    <submittedName>
        <fullName evidence="10">TrkA C-terminal domain-containing protein</fullName>
    </submittedName>
</protein>
<sequence length="527" mass="54630">MPVFMWLAEHPEVLLFTLVGAGMAIGHVSVRKISLGAAAVLFLAIAVSAWASAWGVTLEIPVEVSHLGLALFTFCVGISSGASFFNNLRTSSVAMLGVAAAIALGGGVDFFVGPLLGLTAEEAAGTFAGALTNTPSLAAAGNTPAATVGYSVAYLFGVVGMLGLQQLALRNAAQDADQPAVLAQADVRIDRIAPGTTVRDLELAHDDAIELTRVRRTEDGPIELARDTWPLEVNDVVTVVGAEDAVAVVVKELGHPSSHHLAQDRRSLDFRRVTVSDPKISGRKIRDLGLEDAYGAAISRVRRADVDMVARPDLVLQMGDRVRIVAPRTRIAEVSTFFGDSSRGLTIINPIALGLGMALGFGLGSTPLPLPGGGTFSLGAALGCLLVGLVLGRIGRVGPFVTTLPFTATAVPSELGLLLFLAQAGSRAGGQILNAFGSGQWVAILALGALITLVTGLSVWLFQSRVMGMGGTTLAGFLAGTQTQPALLAYANGRTHYDFRVSTGYTTAYPMAMIAKILVASLLGLAA</sequence>
<evidence type="ECO:0000256" key="3">
    <source>
        <dbReference type="ARBA" id="ARBA00022448"/>
    </source>
</evidence>
<dbReference type="RefSeq" id="WP_342372663.1">
    <property type="nucleotide sequence ID" value="NZ_CP115965.1"/>
</dbReference>
<dbReference type="Gene3D" id="3.30.70.1450">
    <property type="entry name" value="Regulator of K+ conductance, C-terminal domain"/>
    <property type="match status" value="1"/>
</dbReference>
<dbReference type="InterPro" id="IPR006512">
    <property type="entry name" value="YidE_YbjL"/>
</dbReference>